<dbReference type="InterPro" id="IPR038765">
    <property type="entry name" value="Papain-like_cys_pep_sf"/>
</dbReference>
<evidence type="ECO:0000256" key="2">
    <source>
        <dbReference type="ARBA" id="ARBA00022670"/>
    </source>
</evidence>
<keyword evidence="2 10" id="KW-0645">Protease</keyword>
<dbReference type="Pfam" id="PF08246">
    <property type="entry name" value="Inhibitor_I29"/>
    <property type="match status" value="1"/>
</dbReference>
<keyword evidence="4" id="KW-0378">Hydrolase</keyword>
<feature type="chain" id="PRO_5018608297" evidence="7">
    <location>
        <begin position="26"/>
        <end position="344"/>
    </location>
</feature>
<evidence type="ECO:0000256" key="5">
    <source>
        <dbReference type="ARBA" id="ARBA00022807"/>
    </source>
</evidence>
<proteinExistence type="evidence at transcript level"/>
<dbReference type="GO" id="GO:0006508">
    <property type="term" value="P:proteolysis"/>
    <property type="evidence" value="ECO:0007669"/>
    <property type="project" value="UniProtKB-KW"/>
</dbReference>
<dbReference type="PRINTS" id="PR00705">
    <property type="entry name" value="PAPAIN"/>
</dbReference>
<feature type="signal peptide" evidence="7">
    <location>
        <begin position="1"/>
        <end position="25"/>
    </location>
</feature>
<dbReference type="FunFam" id="3.90.70.10:FF:000023">
    <property type="entry name" value="Senescence-specific cysteine protease SAG39"/>
    <property type="match status" value="1"/>
</dbReference>
<keyword evidence="3 7" id="KW-0732">Signal</keyword>
<evidence type="ECO:0000256" key="4">
    <source>
        <dbReference type="ARBA" id="ARBA00022801"/>
    </source>
</evidence>
<dbReference type="SMART" id="SM00848">
    <property type="entry name" value="Inhibitor_I29"/>
    <property type="match status" value="1"/>
</dbReference>
<dbReference type="PROSITE" id="PS00639">
    <property type="entry name" value="THIOL_PROTEASE_HIS"/>
    <property type="match status" value="1"/>
</dbReference>
<dbReference type="InterPro" id="IPR025661">
    <property type="entry name" value="Pept_asp_AS"/>
</dbReference>
<dbReference type="PANTHER" id="PTHR12411">
    <property type="entry name" value="CYSTEINE PROTEASE FAMILY C1-RELATED"/>
    <property type="match status" value="1"/>
</dbReference>
<dbReference type="Gene3D" id="3.90.70.10">
    <property type="entry name" value="Cysteine proteinases"/>
    <property type="match status" value="1"/>
</dbReference>
<dbReference type="InterPro" id="IPR013128">
    <property type="entry name" value="Peptidase_C1A"/>
</dbReference>
<evidence type="ECO:0000256" key="3">
    <source>
        <dbReference type="ARBA" id="ARBA00022729"/>
    </source>
</evidence>
<evidence type="ECO:0000256" key="6">
    <source>
        <dbReference type="ARBA" id="ARBA00023157"/>
    </source>
</evidence>
<dbReference type="GO" id="GO:0008234">
    <property type="term" value="F:cysteine-type peptidase activity"/>
    <property type="evidence" value="ECO:0007669"/>
    <property type="project" value="UniProtKB-KW"/>
</dbReference>
<dbReference type="PROSITE" id="PS00139">
    <property type="entry name" value="THIOL_PROTEASE_CYS"/>
    <property type="match status" value="1"/>
</dbReference>
<dbReference type="InterPro" id="IPR000169">
    <property type="entry name" value="Pept_cys_AS"/>
</dbReference>
<dbReference type="InterPro" id="IPR000668">
    <property type="entry name" value="Peptidase_C1A_C"/>
</dbReference>
<dbReference type="SMART" id="SM00645">
    <property type="entry name" value="Pept_C1"/>
    <property type="match status" value="1"/>
</dbReference>
<dbReference type="Pfam" id="PF00112">
    <property type="entry name" value="Peptidase_C1"/>
    <property type="match status" value="1"/>
</dbReference>
<evidence type="ECO:0000256" key="7">
    <source>
        <dbReference type="SAM" id="SignalP"/>
    </source>
</evidence>
<dbReference type="InterPro" id="IPR013201">
    <property type="entry name" value="Prot_inhib_I29"/>
</dbReference>
<evidence type="ECO:0000256" key="1">
    <source>
        <dbReference type="ARBA" id="ARBA00008455"/>
    </source>
</evidence>
<evidence type="ECO:0000313" key="10">
    <source>
        <dbReference type="EMBL" id="ALO61071.1"/>
    </source>
</evidence>
<dbReference type="PROSITE" id="PS00640">
    <property type="entry name" value="THIOL_PROTEASE_ASN"/>
    <property type="match status" value="1"/>
</dbReference>
<feature type="domain" description="Cathepsin propeptide inhibitor" evidence="9">
    <location>
        <begin position="44"/>
        <end position="100"/>
    </location>
</feature>
<reference evidence="10" key="1">
    <citation type="submission" date="2015-06" db="EMBL/GenBank/DDBJ databases">
        <title>Dionaea muscipula a plant that counts - prey induced action potentials control nutrient and osmolite uptake of the Venus flytrap.</title>
        <authorList>
            <person name="Boehm J."/>
            <person name="Scherzer S."/>
            <person name="Krol E."/>
            <person name="Kreuzer I."/>
            <person name="Shabala L."/>
            <person name="von Meyer K."/>
            <person name="Shabala S."/>
            <person name="Al-Rasheid K.A.S."/>
            <person name="Rennenberg H."/>
            <person name="Mueller T.D."/>
            <person name="Neher E."/>
            <person name="Hedrich R."/>
        </authorList>
    </citation>
    <scope>NUCLEOTIDE SEQUENCE</scope>
</reference>
<comment type="similarity">
    <text evidence="1">Belongs to the peptidase C1 family.</text>
</comment>
<evidence type="ECO:0000259" key="8">
    <source>
        <dbReference type="SMART" id="SM00645"/>
    </source>
</evidence>
<name>A0A0S2LJ06_DIOMU</name>
<gene>
    <name evidence="10" type="primary">SAG12</name>
</gene>
<organism evidence="10">
    <name type="scientific">Dionaea muscipula</name>
    <name type="common">Venus flytrap</name>
    <dbReference type="NCBI Taxonomy" id="4362"/>
    <lineage>
        <taxon>Eukaryota</taxon>
        <taxon>Viridiplantae</taxon>
        <taxon>Streptophyta</taxon>
        <taxon>Embryophyta</taxon>
        <taxon>Tracheophyta</taxon>
        <taxon>Spermatophyta</taxon>
        <taxon>Magnoliopsida</taxon>
        <taxon>eudicotyledons</taxon>
        <taxon>Gunneridae</taxon>
        <taxon>Pentapetalae</taxon>
        <taxon>Caryophyllales</taxon>
        <taxon>Droseraceae</taxon>
        <taxon>Dionaea</taxon>
    </lineage>
</organism>
<dbReference type="AlphaFoldDB" id="A0A0S2LJ06"/>
<dbReference type="InterPro" id="IPR039417">
    <property type="entry name" value="Peptidase_C1A_papain-like"/>
</dbReference>
<dbReference type="SUPFAM" id="SSF54001">
    <property type="entry name" value="Cysteine proteinases"/>
    <property type="match status" value="1"/>
</dbReference>
<dbReference type="InterPro" id="IPR025660">
    <property type="entry name" value="Pept_his_AS"/>
</dbReference>
<dbReference type="EMBL" id="KT223141">
    <property type="protein sequence ID" value="ALO61071.1"/>
    <property type="molecule type" value="mRNA"/>
</dbReference>
<feature type="domain" description="Peptidase C1A papain C-terminal" evidence="8">
    <location>
        <begin position="128"/>
        <end position="343"/>
    </location>
</feature>
<accession>A0A0S2LJ06</accession>
<evidence type="ECO:0000259" key="9">
    <source>
        <dbReference type="SMART" id="SM00848"/>
    </source>
</evidence>
<sequence length="344" mass="37876">MAAMNKYSTQLVLLALIIFAMGLFAAKVSSSRLLNSDVSMKERHEQWMKEYGRVYEDTAEKERRFNIFKINVERIESMNKLNRSFTLGVNAFTDLTLEEFRASHNGYKQRPVGSLKATSFKYENFTSVPNLINWVTNGAVTPVKDQGQCGCCWAFSAVASTEGIHSINTKKLVSLSEQQVLDCDTNGQDQGCNGGMPQGAFEYMISNGGLTTEDAYPYTGSQGWWCNLWFDAIAAKISNYENVPSDEGSLQKAVANQPCSVAIDASCDDFMQYSGGVFSESCGDNLDHAVTAVGYGTTDDGTDYWLVKNSWGTSWGENGYIRMQRNVGGNGMCGIATDASYPTM</sequence>
<protein>
    <submittedName>
        <fullName evidence="10">Cysteine protease 12</fullName>
    </submittedName>
</protein>
<keyword evidence="6" id="KW-1015">Disulfide bond</keyword>
<keyword evidence="5" id="KW-0788">Thiol protease</keyword>
<dbReference type="CDD" id="cd02248">
    <property type="entry name" value="Peptidase_C1A"/>
    <property type="match status" value="1"/>
</dbReference>